<feature type="domain" description="MobA-like NTP transferase" evidence="19">
    <location>
        <begin position="9"/>
        <end position="127"/>
    </location>
</feature>
<dbReference type="UniPathway" id="UPA00113">
    <property type="reaction ID" value="UER00532"/>
</dbReference>
<evidence type="ECO:0000313" key="20">
    <source>
        <dbReference type="EMBL" id="RDI73922.1"/>
    </source>
</evidence>
<comment type="caution">
    <text evidence="17">Lacks conserved residue(s) required for the propagation of feature annotation.</text>
</comment>
<dbReference type="GO" id="GO:0009252">
    <property type="term" value="P:peptidoglycan biosynthetic process"/>
    <property type="evidence" value="ECO:0007669"/>
    <property type="project" value="UniProtKB-UniRule"/>
</dbReference>
<feature type="binding site" evidence="17">
    <location>
        <position position="315"/>
    </location>
    <ligand>
        <name>UDP-N-acetyl-alpha-D-glucosamine</name>
        <dbReference type="ChEBI" id="CHEBI:57705"/>
    </ligand>
</feature>
<dbReference type="CDD" id="cd02540">
    <property type="entry name" value="GT2_GlmU_N_bac"/>
    <property type="match status" value="1"/>
</dbReference>
<keyword evidence="6 17" id="KW-0479">Metal-binding</keyword>
<comment type="catalytic activity">
    <reaction evidence="14 17">
        <text>alpha-D-glucosamine 1-phosphate + acetyl-CoA = N-acetyl-alpha-D-glucosamine 1-phosphate + CoA + H(+)</text>
        <dbReference type="Rhea" id="RHEA:13725"/>
        <dbReference type="ChEBI" id="CHEBI:15378"/>
        <dbReference type="ChEBI" id="CHEBI:57287"/>
        <dbReference type="ChEBI" id="CHEBI:57288"/>
        <dbReference type="ChEBI" id="CHEBI:57776"/>
        <dbReference type="ChEBI" id="CHEBI:58516"/>
        <dbReference type="EC" id="2.3.1.157"/>
    </reaction>
</comment>
<dbReference type="AlphaFoldDB" id="A0A7M2YUV4"/>
<feature type="binding site" evidence="17">
    <location>
        <position position="26"/>
    </location>
    <ligand>
        <name>UDP-N-acetyl-alpha-D-glucosamine</name>
        <dbReference type="ChEBI" id="CHEBI:57705"/>
    </ligand>
</feature>
<evidence type="ECO:0000256" key="18">
    <source>
        <dbReference type="SAM" id="MobiDB-lite"/>
    </source>
</evidence>
<dbReference type="GO" id="GO:0003977">
    <property type="term" value="F:UDP-N-acetylglucosamine diphosphorylase activity"/>
    <property type="evidence" value="ECO:0007669"/>
    <property type="project" value="UniProtKB-UniRule"/>
</dbReference>
<evidence type="ECO:0000256" key="4">
    <source>
        <dbReference type="ARBA" id="ARBA00022679"/>
    </source>
</evidence>
<evidence type="ECO:0000256" key="16">
    <source>
        <dbReference type="ARBA" id="ARBA00049628"/>
    </source>
</evidence>
<dbReference type="PANTHER" id="PTHR43584">
    <property type="entry name" value="NUCLEOTIDYL TRANSFERASE"/>
    <property type="match status" value="1"/>
</dbReference>
<comment type="pathway">
    <text evidence="17">Nucleotide-sugar biosynthesis; UDP-N-acetyl-alpha-D-glucosamine biosynthesis; N-acetyl-alpha-D-glucosamine 1-phosphate from alpha-D-glucosamine 6-phosphate (route II): step 2/2.</text>
</comment>
<keyword evidence="5 17" id="KW-0548">Nucleotidyltransferase</keyword>
<comment type="pathway">
    <text evidence="17">Nucleotide-sugar biosynthesis; UDP-N-acetyl-alpha-D-glucosamine biosynthesis; UDP-N-acetyl-alpha-D-glucosamine from N-acetyl-alpha-D-glucosamine 1-phosphate: step 1/1.</text>
</comment>
<evidence type="ECO:0000256" key="3">
    <source>
        <dbReference type="ARBA" id="ARBA00022490"/>
    </source>
</evidence>
<dbReference type="SUPFAM" id="SSF51161">
    <property type="entry name" value="Trimeric LpxA-like enzymes"/>
    <property type="match status" value="1"/>
</dbReference>
<feature type="binding site" evidence="17">
    <location>
        <position position="408"/>
    </location>
    <ligand>
        <name>acetyl-CoA</name>
        <dbReference type="ChEBI" id="CHEBI:57288"/>
    </ligand>
</feature>
<organism evidence="20 21">
    <name type="scientific">Gaiella occulta</name>
    <dbReference type="NCBI Taxonomy" id="1002870"/>
    <lineage>
        <taxon>Bacteria</taxon>
        <taxon>Bacillati</taxon>
        <taxon>Actinomycetota</taxon>
        <taxon>Thermoleophilia</taxon>
        <taxon>Gaiellales</taxon>
        <taxon>Gaiellaceae</taxon>
        <taxon>Gaiella</taxon>
    </lineage>
</organism>
<evidence type="ECO:0000256" key="6">
    <source>
        <dbReference type="ARBA" id="ARBA00022723"/>
    </source>
</evidence>
<dbReference type="NCBIfam" id="TIGR01173">
    <property type="entry name" value="glmU"/>
    <property type="match status" value="1"/>
</dbReference>
<dbReference type="InterPro" id="IPR025877">
    <property type="entry name" value="MobA-like_NTP_Trfase"/>
</dbReference>
<evidence type="ECO:0000313" key="21">
    <source>
        <dbReference type="Proteomes" id="UP000254134"/>
    </source>
</evidence>
<keyword evidence="3 17" id="KW-0963">Cytoplasm</keyword>
<dbReference type="RefSeq" id="WP_114796892.1">
    <property type="nucleotide sequence ID" value="NZ_QQZY01000006.1"/>
</dbReference>
<dbReference type="EC" id="2.3.1.157" evidence="17"/>
<evidence type="ECO:0000256" key="12">
    <source>
        <dbReference type="ARBA" id="ARBA00023315"/>
    </source>
</evidence>
<feature type="binding site" evidence="17">
    <location>
        <position position="101"/>
    </location>
    <ligand>
        <name>Mg(2+)</name>
        <dbReference type="ChEBI" id="CHEBI:18420"/>
    </ligand>
</feature>
<dbReference type="GO" id="GO:0006048">
    <property type="term" value="P:UDP-N-acetylglucosamine biosynthetic process"/>
    <property type="evidence" value="ECO:0007669"/>
    <property type="project" value="UniProtKB-UniPathway"/>
</dbReference>
<feature type="binding site" evidence="17">
    <location>
        <position position="153"/>
    </location>
    <ligand>
        <name>UDP-N-acetyl-alpha-D-glucosamine</name>
        <dbReference type="ChEBI" id="CHEBI:57705"/>
    </ligand>
</feature>
<evidence type="ECO:0000256" key="13">
    <source>
        <dbReference type="ARBA" id="ARBA00023316"/>
    </source>
</evidence>
<dbReference type="GO" id="GO:0008360">
    <property type="term" value="P:regulation of cell shape"/>
    <property type="evidence" value="ECO:0007669"/>
    <property type="project" value="UniProtKB-KW"/>
</dbReference>
<keyword evidence="10 17" id="KW-0573">Peptidoglycan synthesis</keyword>
<dbReference type="Gene3D" id="2.160.10.10">
    <property type="entry name" value="Hexapeptide repeat proteins"/>
    <property type="match status" value="1"/>
</dbReference>
<comment type="subunit">
    <text evidence="17">Homotrimer.</text>
</comment>
<feature type="region of interest" description="Linker" evidence="17">
    <location>
        <begin position="229"/>
        <end position="249"/>
    </location>
</feature>
<keyword evidence="4 17" id="KW-0808">Transferase</keyword>
<comment type="catalytic activity">
    <reaction evidence="15 17">
        <text>N-acetyl-alpha-D-glucosamine 1-phosphate + UTP + H(+) = UDP-N-acetyl-alpha-D-glucosamine + diphosphate</text>
        <dbReference type="Rhea" id="RHEA:13509"/>
        <dbReference type="ChEBI" id="CHEBI:15378"/>
        <dbReference type="ChEBI" id="CHEBI:33019"/>
        <dbReference type="ChEBI" id="CHEBI:46398"/>
        <dbReference type="ChEBI" id="CHEBI:57705"/>
        <dbReference type="ChEBI" id="CHEBI:57776"/>
        <dbReference type="EC" id="2.7.7.23"/>
    </reaction>
</comment>
<feature type="binding site" evidence="17">
    <location>
        <begin position="77"/>
        <end position="78"/>
    </location>
    <ligand>
        <name>UDP-N-acetyl-alpha-D-glucosamine</name>
        <dbReference type="ChEBI" id="CHEBI:57705"/>
    </ligand>
</feature>
<dbReference type="GO" id="GO:0000902">
    <property type="term" value="P:cell morphogenesis"/>
    <property type="evidence" value="ECO:0007669"/>
    <property type="project" value="UniProtKB-UniRule"/>
</dbReference>
<feature type="binding site" evidence="17">
    <location>
        <begin position="99"/>
        <end position="101"/>
    </location>
    <ligand>
        <name>UDP-N-acetyl-alpha-D-glucosamine</name>
        <dbReference type="ChEBI" id="CHEBI:57705"/>
    </ligand>
</feature>
<comment type="cofactor">
    <cofactor evidence="17">
        <name>Mg(2+)</name>
        <dbReference type="ChEBI" id="CHEBI:18420"/>
    </cofactor>
    <text evidence="17">Binds 1 Mg(2+) ion per subunit.</text>
</comment>
<proteinExistence type="inferred from homology"/>
<feature type="binding site" evidence="17">
    <location>
        <position position="348"/>
    </location>
    <ligand>
        <name>UDP-N-acetyl-alpha-D-glucosamine</name>
        <dbReference type="ChEBI" id="CHEBI:57705"/>
    </ligand>
</feature>
<keyword evidence="12 17" id="KW-0012">Acyltransferase</keyword>
<dbReference type="GO" id="GO:0005737">
    <property type="term" value="C:cytoplasm"/>
    <property type="evidence" value="ECO:0007669"/>
    <property type="project" value="UniProtKB-SubCell"/>
</dbReference>
<dbReference type="PANTHER" id="PTHR43584:SF3">
    <property type="entry name" value="BIFUNCTIONAL PROTEIN GLMU"/>
    <property type="match status" value="1"/>
</dbReference>
<dbReference type="EMBL" id="QQZY01000006">
    <property type="protein sequence ID" value="RDI73922.1"/>
    <property type="molecule type" value="Genomic_DNA"/>
</dbReference>
<dbReference type="GO" id="GO:0009245">
    <property type="term" value="P:lipid A biosynthetic process"/>
    <property type="evidence" value="ECO:0007669"/>
    <property type="project" value="UniProtKB-UniRule"/>
</dbReference>
<keyword evidence="8 17" id="KW-0460">Magnesium</keyword>
<name>A0A7M2YUV4_9ACTN</name>
<dbReference type="GO" id="GO:0071555">
    <property type="term" value="P:cell wall organization"/>
    <property type="evidence" value="ECO:0007669"/>
    <property type="project" value="UniProtKB-KW"/>
</dbReference>
<feature type="binding site" evidence="17">
    <location>
        <position position="362"/>
    </location>
    <ligand>
        <name>acetyl-CoA</name>
        <dbReference type="ChEBI" id="CHEBI:57288"/>
    </ligand>
</feature>
<keyword evidence="13 17" id="KW-0961">Cell wall biogenesis/degradation</keyword>
<feature type="binding site" evidence="17">
    <location>
        <position position="333"/>
    </location>
    <ligand>
        <name>UDP-N-acetyl-alpha-D-glucosamine</name>
        <dbReference type="ChEBI" id="CHEBI:57705"/>
    </ligand>
</feature>
<comment type="pathway">
    <text evidence="17">Bacterial outer membrane biogenesis; LPS lipid A biosynthesis.</text>
</comment>
<evidence type="ECO:0000256" key="5">
    <source>
        <dbReference type="ARBA" id="ARBA00022695"/>
    </source>
</evidence>
<evidence type="ECO:0000256" key="17">
    <source>
        <dbReference type="HAMAP-Rule" id="MF_01631"/>
    </source>
</evidence>
<dbReference type="GO" id="GO:0019134">
    <property type="term" value="F:glucosamine-1-phosphate N-acetyltransferase activity"/>
    <property type="evidence" value="ECO:0007669"/>
    <property type="project" value="UniProtKB-UniRule"/>
</dbReference>
<dbReference type="GO" id="GO:0000287">
    <property type="term" value="F:magnesium ion binding"/>
    <property type="evidence" value="ECO:0007669"/>
    <property type="project" value="UniProtKB-UniRule"/>
</dbReference>
<evidence type="ECO:0000256" key="15">
    <source>
        <dbReference type="ARBA" id="ARBA00048493"/>
    </source>
</evidence>
<feature type="binding site" evidence="17">
    <location>
        <position position="138"/>
    </location>
    <ligand>
        <name>UDP-N-acetyl-alpha-D-glucosamine</name>
        <dbReference type="ChEBI" id="CHEBI:57705"/>
    </ligand>
</feature>
<evidence type="ECO:0000256" key="7">
    <source>
        <dbReference type="ARBA" id="ARBA00022737"/>
    </source>
</evidence>
<gene>
    <name evidence="17" type="primary">glmU</name>
    <name evidence="20" type="ORF">Gocc_2486</name>
</gene>
<dbReference type="SUPFAM" id="SSF53448">
    <property type="entry name" value="Nucleotide-diphospho-sugar transferases"/>
    <property type="match status" value="1"/>
</dbReference>
<feature type="region of interest" description="Pyrophosphorylase" evidence="17">
    <location>
        <begin position="1"/>
        <end position="228"/>
    </location>
</feature>
<evidence type="ECO:0000256" key="9">
    <source>
        <dbReference type="ARBA" id="ARBA00022960"/>
    </source>
</evidence>
<dbReference type="EC" id="2.7.7.23" evidence="17"/>
<dbReference type="InterPro" id="IPR029044">
    <property type="entry name" value="Nucleotide-diphossugar_trans"/>
</dbReference>
<dbReference type="Proteomes" id="UP000254134">
    <property type="component" value="Unassembled WGS sequence"/>
</dbReference>
<dbReference type="OrthoDB" id="9775031at2"/>
<keyword evidence="9 17" id="KW-0133">Cell shape</keyword>
<evidence type="ECO:0000256" key="14">
    <source>
        <dbReference type="ARBA" id="ARBA00048247"/>
    </source>
</evidence>
<feature type="binding site" evidence="17">
    <location>
        <position position="168"/>
    </location>
    <ligand>
        <name>UDP-N-acetyl-alpha-D-glucosamine</name>
        <dbReference type="ChEBI" id="CHEBI:57705"/>
    </ligand>
</feature>
<sequence>MSESRKLAAVVMAGGLGTRMRSATPKHLHPILGRRIVDWIVEAARPLAADPLVVVASPETADRFDGLAVAVQERPLGTGDAVRSARAALAGADEVLVLSGDTPLLTTGLLADLVEAHRSRAAAATVLSFLPADIRSYGRIVRDRDGDLQAIVEAADATPEQLAIPEANSSIYVFRADLLWPALERLTPVNAQGELYLTDAVRDLVQAGHRVAVHVAPDPAETEGINTRAELAAAAAVLRDRINERHMLAGVTIEDPASTWIEPAVEIAADVVVRPFTVLEGATRVAPGARIGPHAVVVDAVVGEGALVGPFCYLRPGTVLGPNSKAGTFVELKNSRLAEGAKVPHLSYMGDAEIDERTNVGAGSITVNLPHKKGSKKQRTKIGRDVKVGVGTIFVAPVTIGDDAWTAAGSVVTDDVPDNALVGFPPRQTIKEGRGGKRDD</sequence>
<comment type="caution">
    <text evidence="20">The sequence shown here is derived from an EMBL/GenBank/DDBJ whole genome shotgun (WGS) entry which is preliminary data.</text>
</comment>
<dbReference type="Pfam" id="PF12804">
    <property type="entry name" value="NTP_transf_3"/>
    <property type="match status" value="1"/>
</dbReference>
<accession>A0A7M2YUV4</accession>
<evidence type="ECO:0000256" key="10">
    <source>
        <dbReference type="ARBA" id="ARBA00022984"/>
    </source>
</evidence>
<feature type="binding site" evidence="17">
    <location>
        <position position="226"/>
    </location>
    <ligand>
        <name>Mg(2+)</name>
        <dbReference type="ChEBI" id="CHEBI:18420"/>
    </ligand>
</feature>
<feature type="active site" description="Proton acceptor" evidence="17">
    <location>
        <position position="345"/>
    </location>
</feature>
<feature type="binding site" evidence="17">
    <location>
        <position position="359"/>
    </location>
    <ligand>
        <name>UDP-N-acetyl-alpha-D-glucosamine</name>
        <dbReference type="ChEBI" id="CHEBI:57705"/>
    </ligand>
</feature>
<feature type="region of interest" description="Disordered" evidence="18">
    <location>
        <begin position="419"/>
        <end position="440"/>
    </location>
</feature>
<dbReference type="Gene3D" id="3.90.550.10">
    <property type="entry name" value="Spore Coat Polysaccharide Biosynthesis Protein SpsA, Chain A"/>
    <property type="match status" value="1"/>
</dbReference>
<feature type="region of interest" description="N-acetyltransferase" evidence="17">
    <location>
        <begin position="250"/>
        <end position="440"/>
    </location>
</feature>
<comment type="function">
    <text evidence="16 17">Catalyzes the last two sequential reactions in the de novo biosynthetic pathway for UDP-N-acetylglucosamine (UDP-GlcNAc). The C-terminal domain catalyzes the transfer of acetyl group from acetyl coenzyme A to glucosamine-1-phosphate (GlcN-1-P) to produce N-acetylglucosamine-1-phosphate (GlcNAc-1-P), which is converted into UDP-GlcNAc by the transfer of uridine 5-monophosphate (from uridine 5-triphosphate), a reaction catalyzed by the N-terminal domain.</text>
</comment>
<evidence type="ECO:0000256" key="8">
    <source>
        <dbReference type="ARBA" id="ARBA00022842"/>
    </source>
</evidence>
<dbReference type="InterPro" id="IPR005882">
    <property type="entry name" value="Bifunctional_GlmU"/>
</dbReference>
<comment type="similarity">
    <text evidence="2 17">In the N-terminal section; belongs to the N-acetylglucosamine-1-phosphate uridyltransferase family.</text>
</comment>
<keyword evidence="7 17" id="KW-0677">Repeat</keyword>
<protein>
    <recommendedName>
        <fullName evidence="17">Bifunctional protein GlmU</fullName>
    </recommendedName>
    <domain>
        <recommendedName>
            <fullName evidence="17">UDP-N-acetylglucosamine pyrophosphorylase</fullName>
            <ecNumber evidence="17">2.7.7.23</ecNumber>
        </recommendedName>
        <alternativeName>
            <fullName evidence="17">N-acetylglucosamine-1-phosphate uridyltransferase</fullName>
        </alternativeName>
    </domain>
    <domain>
        <recommendedName>
            <fullName evidence="17">Glucosamine-1-phosphate N-acetyltransferase</fullName>
            <ecNumber evidence="17">2.3.1.157</ecNumber>
        </recommendedName>
    </domain>
</protein>
<dbReference type="InterPro" id="IPR011004">
    <property type="entry name" value="Trimer_LpxA-like_sf"/>
</dbReference>
<comment type="subcellular location">
    <subcellularLocation>
        <location evidence="17">Cytoplasm</location>
    </subcellularLocation>
</comment>
<dbReference type="GO" id="GO:0016020">
    <property type="term" value="C:membrane"/>
    <property type="evidence" value="ECO:0007669"/>
    <property type="project" value="GOC"/>
</dbReference>
<dbReference type="HAMAP" id="MF_01631">
    <property type="entry name" value="GlmU"/>
    <property type="match status" value="1"/>
</dbReference>
<keyword evidence="11 17" id="KW-0511">Multifunctional enzyme</keyword>
<dbReference type="UniPathway" id="UPA00973"/>
<evidence type="ECO:0000256" key="11">
    <source>
        <dbReference type="ARBA" id="ARBA00023268"/>
    </source>
</evidence>
<feature type="binding site" evidence="17">
    <location>
        <position position="72"/>
    </location>
    <ligand>
        <name>UDP-N-acetyl-alpha-D-glucosamine</name>
        <dbReference type="ChEBI" id="CHEBI:57705"/>
    </ligand>
</feature>
<evidence type="ECO:0000259" key="19">
    <source>
        <dbReference type="Pfam" id="PF12804"/>
    </source>
</evidence>
<feature type="binding site" evidence="17">
    <location>
        <position position="226"/>
    </location>
    <ligand>
        <name>UDP-N-acetyl-alpha-D-glucosamine</name>
        <dbReference type="ChEBI" id="CHEBI:57705"/>
    </ligand>
</feature>
<reference evidence="20 21" key="1">
    <citation type="submission" date="2018-07" db="EMBL/GenBank/DDBJ databases">
        <title>High-quality-draft genome sequence of Gaiella occulta.</title>
        <authorList>
            <person name="Severino R."/>
            <person name="Froufe H.J.C."/>
            <person name="Rainey F.A."/>
            <person name="Barroso C."/>
            <person name="Albuquerque L."/>
            <person name="Lobo-Da-Cunha A."/>
            <person name="Da Costa M.S."/>
            <person name="Egas C."/>
        </authorList>
    </citation>
    <scope>NUCLEOTIDE SEQUENCE [LARGE SCALE GENOMIC DNA]</scope>
    <source>
        <strain evidence="20 21">F2-233</strain>
    </source>
</reference>
<evidence type="ECO:0000256" key="1">
    <source>
        <dbReference type="ARBA" id="ARBA00007707"/>
    </source>
</evidence>
<feature type="compositionally biased region" description="Basic and acidic residues" evidence="18">
    <location>
        <begin position="429"/>
        <end position="440"/>
    </location>
</feature>
<dbReference type="InterPro" id="IPR050065">
    <property type="entry name" value="GlmU-like"/>
</dbReference>
<comment type="similarity">
    <text evidence="1 17">In the C-terminal section; belongs to the transferase hexapeptide repeat family.</text>
</comment>
<evidence type="ECO:0000256" key="2">
    <source>
        <dbReference type="ARBA" id="ARBA00007947"/>
    </source>
</evidence>
<reference evidence="21" key="2">
    <citation type="journal article" date="2019" name="MicrobiologyOpen">
        <title>High-quality draft genome sequence of Gaiella occulta isolated from a 150 meter deep mineral water borehole and comparison with the genome sequences of other deep-branching lineages of the phylum Actinobacteria.</title>
        <authorList>
            <person name="Severino R."/>
            <person name="Froufe H.J.C."/>
            <person name="Barroso C."/>
            <person name="Albuquerque L."/>
            <person name="Lobo-da-Cunha A."/>
            <person name="da Costa M.S."/>
            <person name="Egas C."/>
        </authorList>
    </citation>
    <scope>NUCLEOTIDE SEQUENCE [LARGE SCALE GENOMIC DNA]</scope>
    <source>
        <strain evidence="21">F2-233</strain>
    </source>
</reference>
<keyword evidence="21" id="KW-1185">Reference proteome</keyword>